<evidence type="ECO:0000313" key="2">
    <source>
        <dbReference type="Proteomes" id="UP000028713"/>
    </source>
</evidence>
<accession>A0A085Z1A6</accession>
<proteinExistence type="predicted"/>
<dbReference type="EMBL" id="JPRP01000003">
    <property type="protein sequence ID" value="KFE98219.1"/>
    <property type="molecule type" value="Genomic_DNA"/>
</dbReference>
<dbReference type="Proteomes" id="UP000028713">
    <property type="component" value="Unassembled WGS sequence"/>
</dbReference>
<organism evidence="1 2">
    <name type="scientific">Chryseobacterium formosense</name>
    <dbReference type="NCBI Taxonomy" id="236814"/>
    <lineage>
        <taxon>Bacteria</taxon>
        <taxon>Pseudomonadati</taxon>
        <taxon>Bacteroidota</taxon>
        <taxon>Flavobacteriia</taxon>
        <taxon>Flavobacteriales</taxon>
        <taxon>Weeksellaceae</taxon>
        <taxon>Chryseobacterium group</taxon>
        <taxon>Chryseobacterium</taxon>
    </lineage>
</organism>
<dbReference type="RefSeq" id="WP_034678787.1">
    <property type="nucleotide sequence ID" value="NZ_FPAP01000003.1"/>
</dbReference>
<dbReference type="OrthoDB" id="1266472at2"/>
<reference evidence="1 2" key="1">
    <citation type="submission" date="2014-07" db="EMBL/GenBank/DDBJ databases">
        <title>Genome of Chryseobacterium formosense LMG 24722.</title>
        <authorList>
            <person name="Pipes S.E."/>
            <person name="Stropko S.J."/>
            <person name="Newman J.D."/>
        </authorList>
    </citation>
    <scope>NUCLEOTIDE SEQUENCE [LARGE SCALE GENOMIC DNA]</scope>
    <source>
        <strain evidence="1 2">LMG 24722</strain>
    </source>
</reference>
<dbReference type="AlphaFoldDB" id="A0A085Z1A6"/>
<evidence type="ECO:0000313" key="1">
    <source>
        <dbReference type="EMBL" id="KFE98219.1"/>
    </source>
</evidence>
<name>A0A085Z1A6_9FLAO</name>
<dbReference type="STRING" id="236814.IX39_17685"/>
<sequence>MNYKLELRTPDSQPKLIFHAITFDSFKVNIVERYCGVKPLLCDVLFRVRTLDDQIIKRRDGHVKIRIKDEELETYQRLLKVFKSYDYKNRLISRRDAEQDFVHFFLRMVIMNYELN</sequence>
<keyword evidence="2" id="KW-1185">Reference proteome</keyword>
<protein>
    <submittedName>
        <fullName evidence="1">Prevent-host-death protein</fullName>
    </submittedName>
</protein>
<comment type="caution">
    <text evidence="1">The sequence shown here is derived from an EMBL/GenBank/DDBJ whole genome shotgun (WGS) entry which is preliminary data.</text>
</comment>
<gene>
    <name evidence="1" type="ORF">IX39_17685</name>
</gene>
<dbReference type="eggNOG" id="ENOG5032X5M">
    <property type="taxonomic scope" value="Bacteria"/>
</dbReference>